<name>A0A6C0E1R7_9ZZZZ</name>
<evidence type="ECO:0000313" key="2">
    <source>
        <dbReference type="EMBL" id="QHT22974.1"/>
    </source>
</evidence>
<dbReference type="Gene3D" id="3.90.550.10">
    <property type="entry name" value="Spore Coat Polysaccharide Biosynthesis Protein SpsA, Chain A"/>
    <property type="match status" value="1"/>
</dbReference>
<dbReference type="PANTHER" id="PTHR43630">
    <property type="entry name" value="POLY-BETA-1,6-N-ACETYL-D-GLUCOSAMINE SYNTHASE"/>
    <property type="match status" value="1"/>
</dbReference>
<accession>A0A6C0E1R7</accession>
<dbReference type="PANTHER" id="PTHR43630:SF2">
    <property type="entry name" value="GLYCOSYLTRANSFERASE"/>
    <property type="match status" value="1"/>
</dbReference>
<organism evidence="2">
    <name type="scientific">viral metagenome</name>
    <dbReference type="NCBI Taxonomy" id="1070528"/>
    <lineage>
        <taxon>unclassified sequences</taxon>
        <taxon>metagenomes</taxon>
        <taxon>organismal metagenomes</taxon>
    </lineage>
</organism>
<dbReference type="EMBL" id="MN739722">
    <property type="protein sequence ID" value="QHT22974.1"/>
    <property type="molecule type" value="Genomic_DNA"/>
</dbReference>
<reference evidence="2" key="1">
    <citation type="journal article" date="2020" name="Nature">
        <title>Giant virus diversity and host interactions through global metagenomics.</title>
        <authorList>
            <person name="Schulz F."/>
            <person name="Roux S."/>
            <person name="Paez-Espino D."/>
            <person name="Jungbluth S."/>
            <person name="Walsh D.A."/>
            <person name="Denef V.J."/>
            <person name="McMahon K.D."/>
            <person name="Konstantinidis K.T."/>
            <person name="Eloe-Fadrosh E.A."/>
            <person name="Kyrpides N.C."/>
            <person name="Woyke T."/>
        </authorList>
    </citation>
    <scope>NUCLEOTIDE SEQUENCE</scope>
    <source>
        <strain evidence="2">GVMAG-M-3300023179-114</strain>
    </source>
</reference>
<protein>
    <recommendedName>
        <fullName evidence="1">Glycosyltransferase 2-like domain-containing protein</fullName>
    </recommendedName>
</protein>
<dbReference type="AlphaFoldDB" id="A0A6C0E1R7"/>
<dbReference type="Pfam" id="PF00535">
    <property type="entry name" value="Glycos_transf_2"/>
    <property type="match status" value="1"/>
</dbReference>
<evidence type="ECO:0000259" key="1">
    <source>
        <dbReference type="Pfam" id="PF00535"/>
    </source>
</evidence>
<dbReference type="SUPFAM" id="SSF53448">
    <property type="entry name" value="Nucleotide-diphospho-sugar transferases"/>
    <property type="match status" value="1"/>
</dbReference>
<dbReference type="InterPro" id="IPR001173">
    <property type="entry name" value="Glyco_trans_2-like"/>
</dbReference>
<feature type="domain" description="Glycosyltransferase 2-like" evidence="1">
    <location>
        <begin position="5"/>
        <end position="93"/>
    </location>
</feature>
<dbReference type="InterPro" id="IPR029044">
    <property type="entry name" value="Nucleotide-diphossugar_trans"/>
</dbReference>
<proteinExistence type="predicted"/>
<sequence length="297" mass="35001">MIGALIMVKNEEESIHVTLNSIKDHIKHVIVVDTGSTDQTVNVIKNILKKNKQVLHLHKTLFTNFAVTRNECIDFAESIASNIGIKYLLLLDSGDEFVCKLRKLDLYQLLNKLTSNKWFGVVTKSWKAVNGITDHYDIRFIKCYKNCRYDIQYPVHESFAITYDNLFRLENTFTLYQDRTKYGEKSKARFMKDIEMLLQAPKNNRNCYYLAKSYLDVLDYENAYKYFVEALENMESKRENIMYAIDDYTIIMCILNCIVHLDNTDNHEITLNYIYRAINLNKEIIDAYLFFFTPFLI</sequence>